<feature type="transmembrane region" description="Helical" evidence="2">
    <location>
        <begin position="28"/>
        <end position="48"/>
    </location>
</feature>
<dbReference type="EMBL" id="BANR01000005">
    <property type="protein sequence ID" value="GAC48464.1"/>
    <property type="molecule type" value="Genomic_DNA"/>
</dbReference>
<keyword evidence="2" id="KW-0812">Transmembrane</keyword>
<keyword evidence="2" id="KW-1133">Transmembrane helix</keyword>
<evidence type="ECO:0000313" key="3">
    <source>
        <dbReference type="EMBL" id="GAC48464.1"/>
    </source>
</evidence>
<feature type="transmembrane region" description="Helical" evidence="2">
    <location>
        <begin position="5"/>
        <end position="22"/>
    </location>
</feature>
<dbReference type="AlphaFoldDB" id="L7KIQ9"/>
<name>L7KIQ9_9ACTN</name>
<dbReference type="PANTHER" id="PTHR35335">
    <property type="entry name" value="UPF0716 PROTEIN FXSA"/>
    <property type="match status" value="1"/>
</dbReference>
<proteinExistence type="predicted"/>
<reference evidence="3 4" key="1">
    <citation type="submission" date="2012-12" db="EMBL/GenBank/DDBJ databases">
        <title>Whole genome shotgun sequence of Gordonia aichiensis NBRC 108223.</title>
        <authorList>
            <person name="Isaki-Nakamura S."/>
            <person name="Hosoyama A."/>
            <person name="Tsuchikane K."/>
            <person name="Ando Y."/>
            <person name="Baba S."/>
            <person name="Ohji S."/>
            <person name="Hamada M."/>
            <person name="Tamura T."/>
            <person name="Yamazoe A."/>
            <person name="Yamazaki S."/>
            <person name="Fujita N."/>
        </authorList>
    </citation>
    <scope>NUCLEOTIDE SEQUENCE [LARGE SCALE GENOMIC DNA]</scope>
    <source>
        <strain evidence="3 4">NBRC 108223</strain>
    </source>
</reference>
<keyword evidence="2" id="KW-0472">Membrane</keyword>
<organism evidence="3 4">
    <name type="scientific">Gordonia aichiensis NBRC 108223</name>
    <dbReference type="NCBI Taxonomy" id="1220583"/>
    <lineage>
        <taxon>Bacteria</taxon>
        <taxon>Bacillati</taxon>
        <taxon>Actinomycetota</taxon>
        <taxon>Actinomycetes</taxon>
        <taxon>Mycobacteriales</taxon>
        <taxon>Gordoniaceae</taxon>
        <taxon>Gordonia</taxon>
    </lineage>
</organism>
<evidence type="ECO:0000256" key="2">
    <source>
        <dbReference type="SAM" id="Phobius"/>
    </source>
</evidence>
<evidence type="ECO:0000256" key="1">
    <source>
        <dbReference type="SAM" id="MobiDB-lite"/>
    </source>
</evidence>
<dbReference type="eggNOG" id="COG3030">
    <property type="taxonomic scope" value="Bacteria"/>
</dbReference>
<feature type="region of interest" description="Disordered" evidence="1">
    <location>
        <begin position="146"/>
        <end position="169"/>
    </location>
</feature>
<accession>L7KIQ9</accession>
<comment type="caution">
    <text evidence="3">The sequence shown here is derived from an EMBL/GenBank/DDBJ whole genome shotgun (WGS) entry which is preliminary data.</text>
</comment>
<sequence length="169" mass="17991">MRFPYFLVYLVIEIAVFVAMVMTLGFAWAVLITLLASFVGFVILRWQGRKVLGELRRASRQEVDARAPLADTAVVGASSILLILPGLVSTVVGTVALLPPTRRILRPVLAALGARTVMSAMDRAGGYGAAGVRRGTVIDGTVVDDPAYSSGSTSSNSWSAEHPQLPRGH</sequence>
<evidence type="ECO:0000313" key="4">
    <source>
        <dbReference type="Proteomes" id="UP000010988"/>
    </source>
</evidence>
<keyword evidence="4" id="KW-1185">Reference proteome</keyword>
<dbReference type="Proteomes" id="UP000010988">
    <property type="component" value="Unassembled WGS sequence"/>
</dbReference>
<dbReference type="NCBIfam" id="NF008528">
    <property type="entry name" value="PRK11463.1-2"/>
    <property type="match status" value="1"/>
</dbReference>
<dbReference type="Pfam" id="PF04186">
    <property type="entry name" value="FxsA"/>
    <property type="match status" value="1"/>
</dbReference>
<dbReference type="InterPro" id="IPR007313">
    <property type="entry name" value="FxsA"/>
</dbReference>
<feature type="compositionally biased region" description="Low complexity" evidence="1">
    <location>
        <begin position="149"/>
        <end position="159"/>
    </location>
</feature>
<feature type="transmembrane region" description="Helical" evidence="2">
    <location>
        <begin position="69"/>
        <end position="98"/>
    </location>
</feature>
<dbReference type="STRING" id="1220583.GOACH_05_03330"/>
<dbReference type="RefSeq" id="WP_005173685.1">
    <property type="nucleotide sequence ID" value="NZ_BANR01000005.1"/>
</dbReference>
<gene>
    <name evidence="3" type="ORF">GOACH_05_03330</name>
</gene>
<dbReference type="GO" id="GO:0016020">
    <property type="term" value="C:membrane"/>
    <property type="evidence" value="ECO:0007669"/>
    <property type="project" value="InterPro"/>
</dbReference>
<dbReference type="OrthoDB" id="4559973at2"/>
<protein>
    <recommendedName>
        <fullName evidence="5">Phage T7 F exclusion suppressor FxsA</fullName>
    </recommendedName>
</protein>
<evidence type="ECO:0008006" key="5">
    <source>
        <dbReference type="Google" id="ProtNLM"/>
    </source>
</evidence>
<dbReference type="PANTHER" id="PTHR35335:SF1">
    <property type="entry name" value="UPF0716 PROTEIN FXSA"/>
    <property type="match status" value="1"/>
</dbReference>